<accession>A0A4Y7WXY7</accession>
<dbReference type="RefSeq" id="WP_010896693.1">
    <property type="nucleotide sequence ID" value="NZ_CP040441.1"/>
</dbReference>
<dbReference type="Pfam" id="PF10087">
    <property type="entry name" value="DUF2325"/>
    <property type="match status" value="1"/>
</dbReference>
<dbReference type="EMBL" id="LILD01000003">
    <property type="protein sequence ID" value="KOO37011.1"/>
    <property type="molecule type" value="Genomic_DNA"/>
</dbReference>
<comment type="similarity">
    <text evidence="1">Belongs to the UPF0751 family.</text>
</comment>
<dbReference type="InterPro" id="IPR016772">
    <property type="entry name" value="UCP020408"/>
</dbReference>
<sequence length="105" mass="11865">MSSIMIVGADHLGTIPKKLNEIGFSEIMHVTGRKVKAVKKEIPSHVDLILVLTDYINHNLTSVLKKRASEQDIPICYAKRSWCSIYKVIGQCDAYCPKRNSCQFK</sequence>
<evidence type="ECO:0000256" key="1">
    <source>
        <dbReference type="ARBA" id="ARBA00007189"/>
    </source>
</evidence>
<protein>
    <submittedName>
        <fullName evidence="2">Dihydroorotate dehydrogenase</fullName>
    </submittedName>
</protein>
<evidence type="ECO:0000313" key="2">
    <source>
        <dbReference type="EMBL" id="KOO37011.1"/>
    </source>
</evidence>
<proteinExistence type="inferred from homology"/>
<dbReference type="AlphaFoldDB" id="A0A0M0KDU8"/>
<name>A0A0M0KDU8_ALKHA</name>
<accession>A0A0M0KDU8</accession>
<dbReference type="GeneID" id="87596073"/>
<dbReference type="PIRSF" id="PIRSF020408">
    <property type="entry name" value="UCP020408"/>
    <property type="match status" value="1"/>
</dbReference>
<comment type="caution">
    <text evidence="2">The sequence shown here is derived from an EMBL/GenBank/DDBJ whole genome shotgun (WGS) entry which is preliminary data.</text>
</comment>
<gene>
    <name evidence="2" type="ORF">AMD02_16695</name>
</gene>
<organism evidence="2">
    <name type="scientific">Halalkalibacterium halodurans</name>
    <name type="common">Bacillus halodurans</name>
    <dbReference type="NCBI Taxonomy" id="86665"/>
    <lineage>
        <taxon>Bacteria</taxon>
        <taxon>Bacillati</taxon>
        <taxon>Bacillota</taxon>
        <taxon>Bacilli</taxon>
        <taxon>Bacillales</taxon>
        <taxon>Bacillaceae</taxon>
        <taxon>Halalkalibacterium (ex Joshi et al. 2022)</taxon>
    </lineage>
</organism>
<dbReference type="PATRIC" id="fig|136160.3.peg.4298"/>
<reference evidence="2" key="1">
    <citation type="submission" date="2015-08" db="EMBL/GenBank/DDBJ databases">
        <title>Complete DNA Sequence of Pseudomonas syringae pv. actinidiae, the Causal Agent of Kiwifruit Canker Disease.</title>
        <authorList>
            <person name="Rikkerink E.H.A."/>
            <person name="Fineran P.C."/>
        </authorList>
    </citation>
    <scope>NUCLEOTIDE SEQUENCE</scope>
    <source>
        <strain evidence="2">DSM 13666</strain>
    </source>
</reference>
<dbReference type="OMA" id="CEYCKVF"/>